<feature type="transmembrane region" description="Helical" evidence="1">
    <location>
        <begin position="76"/>
        <end position="93"/>
    </location>
</feature>
<keyword evidence="1" id="KW-1133">Transmembrane helix</keyword>
<proteinExistence type="predicted"/>
<protein>
    <submittedName>
        <fullName evidence="2">Uncharacterized protein</fullName>
    </submittedName>
</protein>
<dbReference type="Proteomes" id="UP000184404">
    <property type="component" value="Unassembled WGS sequence"/>
</dbReference>
<feature type="transmembrane region" description="Helical" evidence="1">
    <location>
        <begin position="49"/>
        <end position="69"/>
    </location>
</feature>
<keyword evidence="1" id="KW-0472">Membrane</keyword>
<gene>
    <name evidence="2" type="ORF">SAMN02745190_01601</name>
</gene>
<keyword evidence="1" id="KW-0812">Transmembrane</keyword>
<dbReference type="RefSeq" id="WP_072935687.1">
    <property type="nucleotide sequence ID" value="NZ_FQUG01000005.1"/>
</dbReference>
<organism evidence="2 3">
    <name type="scientific">Schwartzia succinivorans DSM 10502</name>
    <dbReference type="NCBI Taxonomy" id="1123243"/>
    <lineage>
        <taxon>Bacteria</taxon>
        <taxon>Bacillati</taxon>
        <taxon>Bacillota</taxon>
        <taxon>Negativicutes</taxon>
        <taxon>Selenomonadales</taxon>
        <taxon>Selenomonadaceae</taxon>
        <taxon>Schwartzia</taxon>
    </lineage>
</organism>
<reference evidence="2 3" key="1">
    <citation type="submission" date="2016-11" db="EMBL/GenBank/DDBJ databases">
        <authorList>
            <person name="Jaros S."/>
            <person name="Januszkiewicz K."/>
            <person name="Wedrychowicz H."/>
        </authorList>
    </citation>
    <scope>NUCLEOTIDE SEQUENCE [LARGE SCALE GENOMIC DNA]</scope>
    <source>
        <strain evidence="2 3">DSM 10502</strain>
    </source>
</reference>
<dbReference type="AlphaFoldDB" id="A0A1M4XT73"/>
<dbReference type="STRING" id="1123243.SAMN02745190_01601"/>
<evidence type="ECO:0000256" key="1">
    <source>
        <dbReference type="SAM" id="Phobius"/>
    </source>
</evidence>
<dbReference type="EMBL" id="FQUG01000005">
    <property type="protein sequence ID" value="SHE96681.1"/>
    <property type="molecule type" value="Genomic_DNA"/>
</dbReference>
<evidence type="ECO:0000313" key="2">
    <source>
        <dbReference type="EMBL" id="SHE96681.1"/>
    </source>
</evidence>
<sequence length="94" mass="10802">MRSKGWQYPEEDEMKQKKKQRYTHAQLSSMVLSVVLFCYSVFLANDIPMAFLTGAFFLFMLHPVISRVFGETIGKIVHSFSVTLIIGAFILAFF</sequence>
<evidence type="ECO:0000313" key="3">
    <source>
        <dbReference type="Proteomes" id="UP000184404"/>
    </source>
</evidence>
<accession>A0A1M4XT73</accession>
<name>A0A1M4XT73_9FIRM</name>
<feature type="transmembrane region" description="Helical" evidence="1">
    <location>
        <begin position="21"/>
        <end position="43"/>
    </location>
</feature>
<keyword evidence="3" id="KW-1185">Reference proteome</keyword>